<comment type="caution">
    <text evidence="7">The sequence shown here is derived from an EMBL/GenBank/DDBJ whole genome shotgun (WGS) entry which is preliminary data.</text>
</comment>
<dbReference type="Gene3D" id="1.10.8.10">
    <property type="entry name" value="DNA helicase RuvA subunit, C-terminal domain"/>
    <property type="match status" value="1"/>
</dbReference>
<dbReference type="PANTHER" id="PTHR11741">
    <property type="entry name" value="ELONGATION FACTOR TS"/>
    <property type="match status" value="1"/>
</dbReference>
<dbReference type="Pfam" id="PF00889">
    <property type="entry name" value="EF_TS"/>
    <property type="match status" value="1"/>
</dbReference>
<proteinExistence type="inferred from homology"/>
<evidence type="ECO:0000256" key="4">
    <source>
        <dbReference type="HAMAP-Rule" id="MF_03135"/>
    </source>
</evidence>
<dbReference type="OrthoDB" id="277235at2759"/>
<dbReference type="GO" id="GO:0070125">
    <property type="term" value="P:mitochondrial translational elongation"/>
    <property type="evidence" value="ECO:0007669"/>
    <property type="project" value="TreeGrafter"/>
</dbReference>
<keyword evidence="3 4" id="KW-0648">Protein biosynthesis</keyword>
<dbReference type="SUPFAM" id="SSF46934">
    <property type="entry name" value="UBA-like"/>
    <property type="match status" value="1"/>
</dbReference>
<keyword evidence="4" id="KW-0496">Mitochondrion</keyword>
<comment type="subcellular location">
    <subcellularLocation>
        <location evidence="4">Mitochondrion</location>
    </subcellularLocation>
</comment>
<sequence length="325" mass="33170">MWAARATARRLLAARAYATKVDIGALRRLRQLNPVPLGKAKEALLSSDNDVDRALAWLESDAVAAGAQRAAKVRGRAAREGGVAVHVNGERTAAAIVEVLCETDFVARNAAFVDLAAGIARAAVRFAGRAGAEIDVGRLAAAAAAAAGALESRTVGEAVTEGIGRLGENIVLRRAAAVGAAGGAGADVTVGGYVHGAVAGSDGAAAAGKIGAVVAVRSAARSAEHRAALGRLAARLAQQVVGFAPRFVTRAEWERAGSPGPETAALEAQEFLFGGGTVAEALARLSRELAAPVEVASFVRLERGEGIEKPPQPDFASEVRQQLQQ</sequence>
<evidence type="ECO:0000256" key="1">
    <source>
        <dbReference type="ARBA" id="ARBA00005532"/>
    </source>
</evidence>
<evidence type="ECO:0000256" key="2">
    <source>
        <dbReference type="ARBA" id="ARBA00022768"/>
    </source>
</evidence>
<evidence type="ECO:0000313" key="7">
    <source>
        <dbReference type="EMBL" id="KAJ2780784.1"/>
    </source>
</evidence>
<dbReference type="GO" id="GO:0005739">
    <property type="term" value="C:mitochondrion"/>
    <property type="evidence" value="ECO:0007669"/>
    <property type="project" value="UniProtKB-SubCell"/>
</dbReference>
<accession>A0A9W8LIP6</accession>
<dbReference type="PANTHER" id="PTHR11741:SF0">
    <property type="entry name" value="ELONGATION FACTOR TS, MITOCHONDRIAL"/>
    <property type="match status" value="1"/>
</dbReference>
<dbReference type="InterPro" id="IPR036402">
    <property type="entry name" value="EF-Ts_dimer_sf"/>
</dbReference>
<evidence type="ECO:0000313" key="8">
    <source>
        <dbReference type="Proteomes" id="UP001140217"/>
    </source>
</evidence>
<comment type="function">
    <text evidence="4">Associates with the EF-Tu.GDP complex and induces the exchange of GDP to GTP. It remains bound to the aminoacyl-tRNA.EF-Tu.GTP complex up to the GTP hydrolysis stage on the ribosome.</text>
</comment>
<evidence type="ECO:0000259" key="6">
    <source>
        <dbReference type="Pfam" id="PF00889"/>
    </source>
</evidence>
<dbReference type="Gene3D" id="3.30.479.20">
    <property type="entry name" value="Elongation factor Ts, dimerisation domain"/>
    <property type="match status" value="2"/>
</dbReference>
<dbReference type="InterPro" id="IPR001816">
    <property type="entry name" value="Transl_elong_EFTs/EF1B"/>
</dbReference>
<dbReference type="AlphaFoldDB" id="A0A9W8LIP6"/>
<dbReference type="InterPro" id="IPR009060">
    <property type="entry name" value="UBA-like_sf"/>
</dbReference>
<gene>
    <name evidence="4 7" type="primary">TSF1</name>
    <name evidence="7" type="ORF">H4R18_003252</name>
</gene>
<feature type="domain" description="Translation elongation factor EFTs/EF1B dimerisation" evidence="6">
    <location>
        <begin position="94"/>
        <end position="252"/>
    </location>
</feature>
<dbReference type="InterPro" id="IPR014039">
    <property type="entry name" value="Transl_elong_EFTs/EF1B_dimer"/>
</dbReference>
<evidence type="ECO:0000256" key="3">
    <source>
        <dbReference type="ARBA" id="ARBA00022917"/>
    </source>
</evidence>
<keyword evidence="2 4" id="KW-0251">Elongation factor</keyword>
<name>A0A9W8LIP6_9FUNG</name>
<dbReference type="Proteomes" id="UP001140217">
    <property type="component" value="Unassembled WGS sequence"/>
</dbReference>
<feature type="region of interest" description="Disordered" evidence="5">
    <location>
        <begin position="305"/>
        <end position="325"/>
    </location>
</feature>
<keyword evidence="8" id="KW-1185">Reference proteome</keyword>
<reference evidence="7" key="1">
    <citation type="submission" date="2022-07" db="EMBL/GenBank/DDBJ databases">
        <title>Phylogenomic reconstructions and comparative analyses of Kickxellomycotina fungi.</title>
        <authorList>
            <person name="Reynolds N.K."/>
            <person name="Stajich J.E."/>
            <person name="Barry K."/>
            <person name="Grigoriev I.V."/>
            <person name="Crous P."/>
            <person name="Smith M.E."/>
        </authorList>
    </citation>
    <scope>NUCLEOTIDE SEQUENCE</scope>
    <source>
        <strain evidence="7">NBRC 105414</strain>
    </source>
</reference>
<evidence type="ECO:0000256" key="5">
    <source>
        <dbReference type="SAM" id="MobiDB-lite"/>
    </source>
</evidence>
<dbReference type="GO" id="GO:0003746">
    <property type="term" value="F:translation elongation factor activity"/>
    <property type="evidence" value="ECO:0007669"/>
    <property type="project" value="UniProtKB-UniRule"/>
</dbReference>
<organism evidence="7 8">
    <name type="scientific">Coemansia javaensis</name>
    <dbReference type="NCBI Taxonomy" id="2761396"/>
    <lineage>
        <taxon>Eukaryota</taxon>
        <taxon>Fungi</taxon>
        <taxon>Fungi incertae sedis</taxon>
        <taxon>Zoopagomycota</taxon>
        <taxon>Kickxellomycotina</taxon>
        <taxon>Kickxellomycetes</taxon>
        <taxon>Kickxellales</taxon>
        <taxon>Kickxellaceae</taxon>
        <taxon>Coemansia</taxon>
    </lineage>
</organism>
<dbReference type="EMBL" id="JANBUL010000125">
    <property type="protein sequence ID" value="KAJ2780784.1"/>
    <property type="molecule type" value="Genomic_DNA"/>
</dbReference>
<dbReference type="HAMAP" id="MF_00050">
    <property type="entry name" value="EF_Ts"/>
    <property type="match status" value="1"/>
</dbReference>
<dbReference type="SUPFAM" id="SSF54713">
    <property type="entry name" value="Elongation factor Ts (EF-Ts), dimerisation domain"/>
    <property type="match status" value="2"/>
</dbReference>
<protein>
    <recommendedName>
        <fullName evidence="4">Elongation factor Ts, mitochondrial</fullName>
        <shortName evidence="4">EF-Ts</shortName>
        <shortName evidence="4">EF-TsMt</shortName>
    </recommendedName>
</protein>
<comment type="similarity">
    <text evidence="1 4">Belongs to the EF-Ts family.</text>
</comment>